<dbReference type="EMBL" id="NJEU01000004">
    <property type="protein sequence ID" value="PHH83707.1"/>
    <property type="molecule type" value="Genomic_DNA"/>
</dbReference>
<reference evidence="3 4" key="1">
    <citation type="submission" date="2017-06" db="EMBL/GenBank/DDBJ databases">
        <title>Ant-infecting Ophiocordyceps genomes reveal a high diversity of potential behavioral manipulation genes and a possible major role for enterotoxins.</title>
        <authorList>
            <person name="De Bekker C."/>
            <person name="Evans H.C."/>
            <person name="Brachmann A."/>
            <person name="Hughes D.P."/>
        </authorList>
    </citation>
    <scope>NUCLEOTIDE SEQUENCE [LARGE SCALE GENOMIC DNA]</scope>
    <source>
        <strain evidence="3 4">1348a</strain>
    </source>
</reference>
<keyword evidence="2" id="KW-0472">Membrane</keyword>
<evidence type="ECO:0000256" key="1">
    <source>
        <dbReference type="SAM" id="MobiDB-lite"/>
    </source>
</evidence>
<proteinExistence type="predicted"/>
<gene>
    <name evidence="3" type="ORF">CDD82_4669</name>
</gene>
<keyword evidence="2" id="KW-0812">Transmembrane</keyword>
<evidence type="ECO:0000313" key="3">
    <source>
        <dbReference type="EMBL" id="PHH83707.1"/>
    </source>
</evidence>
<organism evidence="3 4">
    <name type="scientific">Ophiocordyceps australis</name>
    <dbReference type="NCBI Taxonomy" id="1399860"/>
    <lineage>
        <taxon>Eukaryota</taxon>
        <taxon>Fungi</taxon>
        <taxon>Dikarya</taxon>
        <taxon>Ascomycota</taxon>
        <taxon>Pezizomycotina</taxon>
        <taxon>Sordariomycetes</taxon>
        <taxon>Hypocreomycetidae</taxon>
        <taxon>Hypocreales</taxon>
        <taxon>Ophiocordycipitaceae</taxon>
        <taxon>Ophiocordyceps</taxon>
    </lineage>
</organism>
<dbReference type="Proteomes" id="UP000224854">
    <property type="component" value="Unassembled WGS sequence"/>
</dbReference>
<feature type="region of interest" description="Disordered" evidence="1">
    <location>
        <begin position="13"/>
        <end position="42"/>
    </location>
</feature>
<keyword evidence="2" id="KW-1133">Transmembrane helix</keyword>
<dbReference type="AlphaFoldDB" id="A0A2C5ZRI5"/>
<accession>A0A2C5ZRI5</accession>
<evidence type="ECO:0000256" key="2">
    <source>
        <dbReference type="SAM" id="Phobius"/>
    </source>
</evidence>
<name>A0A2C5ZRI5_9HYPO</name>
<protein>
    <submittedName>
        <fullName evidence="3">Uncharacterized protein</fullName>
    </submittedName>
</protein>
<sequence length="314" mass="34282">MSHGANVLARGALRVPQRQSRRHSRYDGFEGRGSMAGRTREGEAQMAKELQRWADESMETHKPLMAAQMEPDKSDRRREEQAPWYAHRSRACRFLTLVGVGGLVLVALVVGLSVGLKDRGTPVSTSDGLNNSNTAFPVGTFSLQPRLIHRSSNCVSRPSAWGCGSTDDGSMALHITVSAPDTNHFSISSKPSSYFPTLTNVAMGRMSANEPDERLVFTVPLNMTVESAGARCTIPDVRWSAALYTKRRGEQDVAMSVDVKVRGEVEWPGDAQLALVKASTVTEHVECVDEEGRRVNGQVEGTRGTCECIYSNDG</sequence>
<keyword evidence="4" id="KW-1185">Reference proteome</keyword>
<comment type="caution">
    <text evidence="3">The sequence shown here is derived from an EMBL/GenBank/DDBJ whole genome shotgun (WGS) entry which is preliminary data.</text>
</comment>
<evidence type="ECO:0000313" key="4">
    <source>
        <dbReference type="Proteomes" id="UP000224854"/>
    </source>
</evidence>
<feature type="transmembrane region" description="Helical" evidence="2">
    <location>
        <begin position="94"/>
        <end position="116"/>
    </location>
</feature>
<dbReference type="OrthoDB" id="5296155at2759"/>